<dbReference type="PROSITE" id="PS00409">
    <property type="entry name" value="PROKAR_NTER_METHYL"/>
    <property type="match status" value="1"/>
</dbReference>
<dbReference type="PANTHER" id="PTHR30093">
    <property type="entry name" value="GENERAL SECRETION PATHWAY PROTEIN G"/>
    <property type="match status" value="1"/>
</dbReference>
<dbReference type="InterPro" id="IPR012902">
    <property type="entry name" value="N_methyl_site"/>
</dbReference>
<dbReference type="KEGG" id="saci:Sinac_1402"/>
<evidence type="ECO:0000313" key="3">
    <source>
        <dbReference type="EMBL" id="AGA25785.1"/>
    </source>
</evidence>
<dbReference type="EMBL" id="CP003364">
    <property type="protein sequence ID" value="AGA25785.1"/>
    <property type="molecule type" value="Genomic_DNA"/>
</dbReference>
<dbReference type="NCBIfam" id="TIGR02532">
    <property type="entry name" value="IV_pilin_GFxxxE"/>
    <property type="match status" value="1"/>
</dbReference>
<dbReference type="InterPro" id="IPR011453">
    <property type="entry name" value="DUF1559"/>
</dbReference>
<dbReference type="SUPFAM" id="SSF54523">
    <property type="entry name" value="Pili subunits"/>
    <property type="match status" value="1"/>
</dbReference>
<reference evidence="3 4" key="1">
    <citation type="submission" date="2012-02" db="EMBL/GenBank/DDBJ databases">
        <title>Complete sequence of chromosome of Singulisphaera acidiphila DSM 18658.</title>
        <authorList>
            <consortium name="US DOE Joint Genome Institute (JGI-PGF)"/>
            <person name="Lucas S."/>
            <person name="Copeland A."/>
            <person name="Lapidus A."/>
            <person name="Glavina del Rio T."/>
            <person name="Dalin E."/>
            <person name="Tice H."/>
            <person name="Bruce D."/>
            <person name="Goodwin L."/>
            <person name="Pitluck S."/>
            <person name="Peters L."/>
            <person name="Ovchinnikova G."/>
            <person name="Chertkov O."/>
            <person name="Kyrpides N."/>
            <person name="Mavromatis K."/>
            <person name="Ivanova N."/>
            <person name="Brettin T."/>
            <person name="Detter J.C."/>
            <person name="Han C."/>
            <person name="Larimer F."/>
            <person name="Land M."/>
            <person name="Hauser L."/>
            <person name="Markowitz V."/>
            <person name="Cheng J.-F."/>
            <person name="Hugenholtz P."/>
            <person name="Woyke T."/>
            <person name="Wu D."/>
            <person name="Tindall B."/>
            <person name="Pomrenke H."/>
            <person name="Brambilla E."/>
            <person name="Klenk H.-P."/>
            <person name="Eisen J.A."/>
        </authorList>
    </citation>
    <scope>NUCLEOTIDE SEQUENCE [LARGE SCALE GENOMIC DNA]</scope>
    <source>
        <strain evidence="4">ATCC BAA-1392 / DSM 18658 / VKM B-2454 / MOB10</strain>
    </source>
</reference>
<keyword evidence="1" id="KW-1133">Transmembrane helix</keyword>
<evidence type="ECO:0000259" key="2">
    <source>
        <dbReference type="Pfam" id="PF07596"/>
    </source>
</evidence>
<dbReference type="Gene3D" id="3.30.700.10">
    <property type="entry name" value="Glycoprotein, Type 4 Pilin"/>
    <property type="match status" value="1"/>
</dbReference>
<keyword evidence="4" id="KW-1185">Reference proteome</keyword>
<dbReference type="PANTHER" id="PTHR30093:SF2">
    <property type="entry name" value="TYPE II SECRETION SYSTEM PROTEIN H"/>
    <property type="match status" value="1"/>
</dbReference>
<dbReference type="eggNOG" id="COG2165">
    <property type="taxonomic scope" value="Bacteria"/>
</dbReference>
<dbReference type="RefSeq" id="WP_015244959.1">
    <property type="nucleotide sequence ID" value="NC_019892.1"/>
</dbReference>
<dbReference type="AlphaFoldDB" id="L0DAA3"/>
<protein>
    <submittedName>
        <fullName evidence="3">Prepilin-type N-terminal cleavage/methylation domain-containing protein</fullName>
    </submittedName>
</protein>
<accession>L0DAA3</accession>
<keyword evidence="1" id="KW-0472">Membrane</keyword>
<sequence>MRRSRGAARSKSGFTLIELLVVIAIIGVLVALIMPAVQSAREAANRAKCQNNLKQLGLAGQEYHDTFLSLPSGWFCNESQWDASSGCTGGDCNCLPWSSQPYMWNGLTSGLLLKLEQTNLWNEINFNLPPTAFDNTTSARRTIEAFVCPSNRKATAVSSGASTTVKLGPSDYRGNSAADGNLACNDAATLPTNPLDLSTSPCTAFDNGVTYKNSMVSMADITDGTTSTMFIGEVIYPKNYWSDAPSSCVRTLLSRTINKPVTVGTTNYWTYWASKHPGMVNFARCDGSVGTVTSQINKLVLMKLMTRAGGESISSDEIK</sequence>
<dbReference type="Pfam" id="PF07596">
    <property type="entry name" value="SBP_bac_10"/>
    <property type="match status" value="1"/>
</dbReference>
<dbReference type="Pfam" id="PF07963">
    <property type="entry name" value="N_methyl"/>
    <property type="match status" value="1"/>
</dbReference>
<proteinExistence type="predicted"/>
<evidence type="ECO:0000313" key="4">
    <source>
        <dbReference type="Proteomes" id="UP000010798"/>
    </source>
</evidence>
<dbReference type="OrthoDB" id="255848at2"/>
<gene>
    <name evidence="3" type="ordered locus">Sinac_1402</name>
</gene>
<dbReference type="InterPro" id="IPR045584">
    <property type="entry name" value="Pilin-like"/>
</dbReference>
<organism evidence="3 4">
    <name type="scientific">Singulisphaera acidiphila (strain ATCC BAA-1392 / DSM 18658 / VKM B-2454 / MOB10)</name>
    <dbReference type="NCBI Taxonomy" id="886293"/>
    <lineage>
        <taxon>Bacteria</taxon>
        <taxon>Pseudomonadati</taxon>
        <taxon>Planctomycetota</taxon>
        <taxon>Planctomycetia</taxon>
        <taxon>Isosphaerales</taxon>
        <taxon>Isosphaeraceae</taxon>
        <taxon>Singulisphaera</taxon>
    </lineage>
</organism>
<feature type="domain" description="DUF1559" evidence="2">
    <location>
        <begin position="38"/>
        <end position="298"/>
    </location>
</feature>
<evidence type="ECO:0000256" key="1">
    <source>
        <dbReference type="SAM" id="Phobius"/>
    </source>
</evidence>
<dbReference type="Proteomes" id="UP000010798">
    <property type="component" value="Chromosome"/>
</dbReference>
<dbReference type="STRING" id="886293.Sinac_1402"/>
<keyword evidence="1" id="KW-0812">Transmembrane</keyword>
<feature type="transmembrane region" description="Helical" evidence="1">
    <location>
        <begin position="12"/>
        <end position="37"/>
    </location>
</feature>
<name>L0DAA3_SINAD</name>
<dbReference type="HOGENOM" id="CLU_041661_0_0_0"/>